<dbReference type="Proteomes" id="UP000279259">
    <property type="component" value="Unassembled WGS sequence"/>
</dbReference>
<proteinExistence type="predicted"/>
<protein>
    <submittedName>
        <fullName evidence="2">Uncharacterized protein</fullName>
    </submittedName>
</protein>
<dbReference type="EMBL" id="RSCD01000014">
    <property type="protein sequence ID" value="RSH89271.1"/>
    <property type="molecule type" value="Genomic_DNA"/>
</dbReference>
<accession>A0A427YDM9</accession>
<name>A0A427YDM9_9TREE</name>
<dbReference type="AlphaFoldDB" id="A0A427YDM9"/>
<organism evidence="2 3">
    <name type="scientific">Saitozyma podzolica</name>
    <dbReference type="NCBI Taxonomy" id="1890683"/>
    <lineage>
        <taxon>Eukaryota</taxon>
        <taxon>Fungi</taxon>
        <taxon>Dikarya</taxon>
        <taxon>Basidiomycota</taxon>
        <taxon>Agaricomycotina</taxon>
        <taxon>Tremellomycetes</taxon>
        <taxon>Tremellales</taxon>
        <taxon>Trimorphomycetaceae</taxon>
        <taxon>Saitozyma</taxon>
    </lineage>
</organism>
<evidence type="ECO:0000256" key="1">
    <source>
        <dbReference type="SAM" id="MobiDB-lite"/>
    </source>
</evidence>
<gene>
    <name evidence="2" type="ORF">EHS25_002383</name>
</gene>
<reference evidence="2 3" key="1">
    <citation type="submission" date="2018-11" db="EMBL/GenBank/DDBJ databases">
        <title>Genome sequence of Saitozyma podzolica DSM 27192.</title>
        <authorList>
            <person name="Aliyu H."/>
            <person name="Gorte O."/>
            <person name="Ochsenreither K."/>
        </authorList>
    </citation>
    <scope>NUCLEOTIDE SEQUENCE [LARGE SCALE GENOMIC DNA]</scope>
    <source>
        <strain evidence="2 3">DSM 27192</strain>
    </source>
</reference>
<comment type="caution">
    <text evidence="2">The sequence shown here is derived from an EMBL/GenBank/DDBJ whole genome shotgun (WGS) entry which is preliminary data.</text>
</comment>
<dbReference type="OrthoDB" id="2574952at2759"/>
<evidence type="ECO:0000313" key="2">
    <source>
        <dbReference type="EMBL" id="RSH89271.1"/>
    </source>
</evidence>
<sequence length="222" mass="23991">MSTYPSGSQPQAMTMGGTMTSPLTMSCADATASFPAGPWTLPPRISPNLVLPDRYTDHAAIAPENMPGKAVDPGRMGIWICLLDDRPHLHPTLPALHKHREKAHGIPPPGDPVKDLPTKSSSGHLRPAQSARHGLAPIPLAQGMTIGQGIDQGVVESSHEAEVDVPMTPGTPRTADREGEEDNAELAEAAEGRMVEDHEPEWITWRFSDEEEARRRAYLPLA</sequence>
<feature type="region of interest" description="Disordered" evidence="1">
    <location>
        <begin position="159"/>
        <end position="195"/>
    </location>
</feature>
<dbReference type="STRING" id="1890683.A0A427YDM9"/>
<evidence type="ECO:0000313" key="3">
    <source>
        <dbReference type="Proteomes" id="UP000279259"/>
    </source>
</evidence>
<keyword evidence="3" id="KW-1185">Reference proteome</keyword>